<accession>A0A916S5X6</accession>
<evidence type="ECO:0000313" key="4">
    <source>
        <dbReference type="Proteomes" id="UP000636264"/>
    </source>
</evidence>
<dbReference type="AlphaFoldDB" id="A0A916S5X6"/>
<name>A0A916S5X6_9HYPH</name>
<keyword evidence="1" id="KW-0732">Signal</keyword>
<feature type="signal peptide" evidence="1">
    <location>
        <begin position="1"/>
        <end position="20"/>
    </location>
</feature>
<reference evidence="3" key="1">
    <citation type="journal article" date="2014" name="Int. J. Syst. Evol. Microbiol.">
        <title>Complete genome sequence of Corynebacterium casei LMG S-19264T (=DSM 44701T), isolated from a smear-ripened cheese.</title>
        <authorList>
            <consortium name="US DOE Joint Genome Institute (JGI-PGF)"/>
            <person name="Walter F."/>
            <person name="Albersmeier A."/>
            <person name="Kalinowski J."/>
            <person name="Ruckert C."/>
        </authorList>
    </citation>
    <scope>NUCLEOTIDE SEQUENCE</scope>
    <source>
        <strain evidence="3">CGMCC 1.15320</strain>
    </source>
</reference>
<comment type="caution">
    <text evidence="3">The sequence shown here is derived from an EMBL/GenBank/DDBJ whole genome shotgun (WGS) entry which is preliminary data.</text>
</comment>
<gene>
    <name evidence="3" type="ORF">GCM10011385_40990</name>
</gene>
<dbReference type="Proteomes" id="UP000636264">
    <property type="component" value="Unassembled WGS sequence"/>
</dbReference>
<proteinExistence type="predicted"/>
<evidence type="ECO:0000256" key="1">
    <source>
        <dbReference type="SAM" id="SignalP"/>
    </source>
</evidence>
<dbReference type="RefSeq" id="WP_024849890.1">
    <property type="nucleotide sequence ID" value="NZ_BMIF01000028.1"/>
</dbReference>
<feature type="domain" description="PepSY" evidence="2">
    <location>
        <begin position="7"/>
        <end position="86"/>
    </location>
</feature>
<reference evidence="3" key="2">
    <citation type="submission" date="2020-09" db="EMBL/GenBank/DDBJ databases">
        <authorList>
            <person name="Sun Q."/>
            <person name="Zhou Y."/>
        </authorList>
    </citation>
    <scope>NUCLEOTIDE SEQUENCE</scope>
    <source>
        <strain evidence="3">CGMCC 1.15320</strain>
    </source>
</reference>
<evidence type="ECO:0000259" key="2">
    <source>
        <dbReference type="Pfam" id="PF13670"/>
    </source>
</evidence>
<evidence type="ECO:0000313" key="3">
    <source>
        <dbReference type="EMBL" id="GGA82581.1"/>
    </source>
</evidence>
<organism evidence="3 4">
    <name type="scientific">Nitratireductor aestuarii</name>
    <dbReference type="NCBI Taxonomy" id="1735103"/>
    <lineage>
        <taxon>Bacteria</taxon>
        <taxon>Pseudomonadati</taxon>
        <taxon>Pseudomonadota</taxon>
        <taxon>Alphaproteobacteria</taxon>
        <taxon>Hyphomicrobiales</taxon>
        <taxon>Phyllobacteriaceae</taxon>
        <taxon>Nitratireductor</taxon>
    </lineage>
</organism>
<feature type="chain" id="PRO_5036997939" description="PepSY domain-containing protein" evidence="1">
    <location>
        <begin position="21"/>
        <end position="90"/>
    </location>
</feature>
<keyword evidence="4" id="KW-1185">Reference proteome</keyword>
<sequence>MKTALITVSAALLLTSAASAQAPSVAGSSNDWMSVSALSSQLEAQGYTVLEVDRDDGRYEVEMRDTNGVKYEAKINRITGEIIEREREDD</sequence>
<dbReference type="Gene3D" id="3.10.450.40">
    <property type="match status" value="1"/>
</dbReference>
<dbReference type="EMBL" id="BMIF01000028">
    <property type="protein sequence ID" value="GGA82581.1"/>
    <property type="molecule type" value="Genomic_DNA"/>
</dbReference>
<dbReference type="Pfam" id="PF13670">
    <property type="entry name" value="PepSY_2"/>
    <property type="match status" value="1"/>
</dbReference>
<dbReference type="InterPro" id="IPR025711">
    <property type="entry name" value="PepSY"/>
</dbReference>
<protein>
    <recommendedName>
        <fullName evidence="2">PepSY domain-containing protein</fullName>
    </recommendedName>
</protein>